<protein>
    <submittedName>
        <fullName evidence="1">Uncharacterized protein</fullName>
    </submittedName>
</protein>
<dbReference type="AlphaFoldDB" id="A0A8X6RQJ2"/>
<keyword evidence="2" id="KW-1185">Reference proteome</keyword>
<accession>A0A8X6RQJ2</accession>
<reference evidence="1" key="1">
    <citation type="submission" date="2020-08" db="EMBL/GenBank/DDBJ databases">
        <title>Multicomponent nature underlies the extraordinary mechanical properties of spider dragline silk.</title>
        <authorList>
            <person name="Kono N."/>
            <person name="Nakamura H."/>
            <person name="Mori M."/>
            <person name="Yoshida Y."/>
            <person name="Ohtoshi R."/>
            <person name="Malay A.D."/>
            <person name="Moran D.A.P."/>
            <person name="Tomita M."/>
            <person name="Numata K."/>
            <person name="Arakawa K."/>
        </authorList>
    </citation>
    <scope>NUCLEOTIDE SEQUENCE</scope>
</reference>
<name>A0A8X6RQJ2_TRICX</name>
<comment type="caution">
    <text evidence="1">The sequence shown here is derived from an EMBL/GenBank/DDBJ whole genome shotgun (WGS) entry which is preliminary data.</text>
</comment>
<evidence type="ECO:0000313" key="2">
    <source>
        <dbReference type="Proteomes" id="UP000887159"/>
    </source>
</evidence>
<proteinExistence type="predicted"/>
<sequence length="89" mass="10248">MSEFANSEKADVHLIYGAANGNGRAALRLYQELFRNRCMWKHTMFERLDRSLCEKGSIAANSDIISGTRTVRPHERINLDLVLLYTNEF</sequence>
<dbReference type="Proteomes" id="UP000887159">
    <property type="component" value="Unassembled WGS sequence"/>
</dbReference>
<gene>
    <name evidence="1" type="primary">X975_25428</name>
    <name evidence="1" type="ORF">TNCV_259631</name>
</gene>
<evidence type="ECO:0000313" key="1">
    <source>
        <dbReference type="EMBL" id="GFX99926.1"/>
    </source>
</evidence>
<organism evidence="1 2">
    <name type="scientific">Trichonephila clavipes</name>
    <name type="common">Golden silk orbweaver</name>
    <name type="synonym">Nephila clavipes</name>
    <dbReference type="NCBI Taxonomy" id="2585209"/>
    <lineage>
        <taxon>Eukaryota</taxon>
        <taxon>Metazoa</taxon>
        <taxon>Ecdysozoa</taxon>
        <taxon>Arthropoda</taxon>
        <taxon>Chelicerata</taxon>
        <taxon>Arachnida</taxon>
        <taxon>Araneae</taxon>
        <taxon>Araneomorphae</taxon>
        <taxon>Entelegynae</taxon>
        <taxon>Araneoidea</taxon>
        <taxon>Nephilidae</taxon>
        <taxon>Trichonephila</taxon>
    </lineage>
</organism>
<dbReference type="EMBL" id="BMAU01021215">
    <property type="protein sequence ID" value="GFX99926.1"/>
    <property type="molecule type" value="Genomic_DNA"/>
</dbReference>